<name>A0A0B1TIR0_OESDE</name>
<evidence type="ECO:0000313" key="1">
    <source>
        <dbReference type="EMBL" id="KHJ95677.1"/>
    </source>
</evidence>
<dbReference type="AlphaFoldDB" id="A0A0B1TIR0"/>
<reference evidence="1 2" key="1">
    <citation type="submission" date="2014-03" db="EMBL/GenBank/DDBJ databases">
        <title>Draft genome of the hookworm Oesophagostomum dentatum.</title>
        <authorList>
            <person name="Mitreva M."/>
        </authorList>
    </citation>
    <scope>NUCLEOTIDE SEQUENCE [LARGE SCALE GENOMIC DNA]</scope>
    <source>
        <strain evidence="1 2">OD-Hann</strain>
    </source>
</reference>
<gene>
    <name evidence="1" type="ORF">OESDEN_04371</name>
</gene>
<organism evidence="1 2">
    <name type="scientific">Oesophagostomum dentatum</name>
    <name type="common">Nodular worm</name>
    <dbReference type="NCBI Taxonomy" id="61180"/>
    <lineage>
        <taxon>Eukaryota</taxon>
        <taxon>Metazoa</taxon>
        <taxon>Ecdysozoa</taxon>
        <taxon>Nematoda</taxon>
        <taxon>Chromadorea</taxon>
        <taxon>Rhabditida</taxon>
        <taxon>Rhabditina</taxon>
        <taxon>Rhabditomorpha</taxon>
        <taxon>Strongyloidea</taxon>
        <taxon>Strongylidae</taxon>
        <taxon>Oesophagostomum</taxon>
    </lineage>
</organism>
<dbReference type="EMBL" id="KN549886">
    <property type="protein sequence ID" value="KHJ95677.1"/>
    <property type="molecule type" value="Genomic_DNA"/>
</dbReference>
<accession>A0A0B1TIR0</accession>
<protein>
    <submittedName>
        <fullName evidence="1">Uncharacterized protein</fullName>
    </submittedName>
</protein>
<proteinExistence type="predicted"/>
<keyword evidence="2" id="KW-1185">Reference proteome</keyword>
<evidence type="ECO:0000313" key="2">
    <source>
        <dbReference type="Proteomes" id="UP000053660"/>
    </source>
</evidence>
<dbReference type="Proteomes" id="UP000053660">
    <property type="component" value="Unassembled WGS sequence"/>
</dbReference>
<sequence>MRFQFQNRKLEHHFVSRRSRLLILWCPKLFL</sequence>